<name>A0A285V362_9HYPH</name>
<dbReference type="Proteomes" id="UP000219167">
    <property type="component" value="Unassembled WGS sequence"/>
</dbReference>
<dbReference type="RefSeq" id="WP_097143553.1">
    <property type="nucleotide sequence ID" value="NZ_OBQD01000073.1"/>
</dbReference>
<dbReference type="AlphaFoldDB" id="A0A285V362"/>
<dbReference type="InterPro" id="IPR053802">
    <property type="entry name" value="DUF6950"/>
</dbReference>
<sequence>MIVRKDDWYSSLSQYIDAAFRRPFAYGEFDCTLFAAGAVEAMTGVNLYANYAGRYQTLAGGLRHLKKLGFDSHVDYAASLFEEVHPAMAQVGDVAVIDTDTGHGLGIVQGSRIYVAQPGALGLGLADLLQASRAFRV</sequence>
<proteinExistence type="predicted"/>
<reference evidence="2 3" key="1">
    <citation type="submission" date="2017-08" db="EMBL/GenBank/DDBJ databases">
        <authorList>
            <person name="de Groot N.N."/>
        </authorList>
    </citation>
    <scope>NUCLEOTIDE SEQUENCE [LARGE SCALE GENOMIC DNA]</scope>
    <source>
        <strain evidence="2 3">JC85</strain>
    </source>
</reference>
<evidence type="ECO:0000313" key="2">
    <source>
        <dbReference type="EMBL" id="SOC48463.1"/>
    </source>
</evidence>
<organism evidence="2 3">
    <name type="scientific">Rhizobium subbaraonis</name>
    <dbReference type="NCBI Taxonomy" id="908946"/>
    <lineage>
        <taxon>Bacteria</taxon>
        <taxon>Pseudomonadati</taxon>
        <taxon>Pseudomonadota</taxon>
        <taxon>Alphaproteobacteria</taxon>
        <taxon>Hyphomicrobiales</taxon>
        <taxon>Rhizobiaceae</taxon>
        <taxon>Rhizobium/Agrobacterium group</taxon>
        <taxon>Rhizobium</taxon>
    </lineage>
</organism>
<evidence type="ECO:0000313" key="3">
    <source>
        <dbReference type="Proteomes" id="UP000219167"/>
    </source>
</evidence>
<gene>
    <name evidence="2" type="ORF">SAMN05892877_1734</name>
</gene>
<dbReference type="Pfam" id="PF22262">
    <property type="entry name" value="DUF6950"/>
    <property type="match status" value="1"/>
</dbReference>
<evidence type="ECO:0000259" key="1">
    <source>
        <dbReference type="Pfam" id="PF22262"/>
    </source>
</evidence>
<keyword evidence="3" id="KW-1185">Reference proteome</keyword>
<feature type="domain" description="DUF6950" evidence="1">
    <location>
        <begin position="4"/>
        <end position="137"/>
    </location>
</feature>
<dbReference type="OrthoDB" id="6586924at2"/>
<protein>
    <recommendedName>
        <fullName evidence="1">DUF6950 domain-containing protein</fullName>
    </recommendedName>
</protein>
<dbReference type="EMBL" id="OBQD01000073">
    <property type="protein sequence ID" value="SOC48463.1"/>
    <property type="molecule type" value="Genomic_DNA"/>
</dbReference>
<accession>A0A285V362</accession>